<feature type="region of interest" description="Disordered" evidence="1">
    <location>
        <begin position="99"/>
        <end position="119"/>
    </location>
</feature>
<feature type="region of interest" description="Disordered" evidence="1">
    <location>
        <begin position="417"/>
        <end position="443"/>
    </location>
</feature>
<organism evidence="2 3">
    <name type="scientific">Digitaria exilis</name>
    <dbReference type="NCBI Taxonomy" id="1010633"/>
    <lineage>
        <taxon>Eukaryota</taxon>
        <taxon>Viridiplantae</taxon>
        <taxon>Streptophyta</taxon>
        <taxon>Embryophyta</taxon>
        <taxon>Tracheophyta</taxon>
        <taxon>Spermatophyta</taxon>
        <taxon>Magnoliopsida</taxon>
        <taxon>Liliopsida</taxon>
        <taxon>Poales</taxon>
        <taxon>Poaceae</taxon>
        <taxon>PACMAD clade</taxon>
        <taxon>Panicoideae</taxon>
        <taxon>Panicodae</taxon>
        <taxon>Paniceae</taxon>
        <taxon>Anthephorinae</taxon>
        <taxon>Digitaria</taxon>
    </lineage>
</organism>
<dbReference type="AlphaFoldDB" id="A0A835EIV1"/>
<accession>A0A835EIV1</accession>
<protein>
    <submittedName>
        <fullName evidence="2">Uncharacterized protein</fullName>
    </submittedName>
</protein>
<dbReference type="EMBL" id="JACEFO010001924">
    <property type="protein sequence ID" value="KAF8693528.1"/>
    <property type="molecule type" value="Genomic_DNA"/>
</dbReference>
<dbReference type="Proteomes" id="UP000636709">
    <property type="component" value="Unassembled WGS sequence"/>
</dbReference>
<keyword evidence="3" id="KW-1185">Reference proteome</keyword>
<evidence type="ECO:0000256" key="1">
    <source>
        <dbReference type="SAM" id="MobiDB-lite"/>
    </source>
</evidence>
<sequence>MAECLSPGSCALHHRAGPPNELAGVTSHLPTHDINLPVPWATHLTVSHPVPSRIDLCTCGMRDMFRGFACTGDHLARKRLLDPARNRCLRLVNGHGRPDRKRNHLLQSRPHWPAPNDHDPCPRPGIHWIALTESDLSNNLTALKSKTFTGCTQLEVPAMEAGTTTREVVLPISRLSPLTTDPPCQLNVLGHDGHALSMDGTQVGVLEETDQIGLCCLLQSKHSMALEAKIGFLTPPVVGADLRAACQSETTRQQLSQTIRDRPGNPNLQQAQARAAKRRHQHAVTTKIRRRARLGRATHSPIDSRFAGFLSPKSAENSGGAGAWGGWVGVVGVPVGDREAPKTTKLRRLHPLNGLKKAARLISSQSSRQQRQYGISQGGPLRAWNCGLRMDHGGHRGYVFQLSRPRVSPCGPEFPMATSRRQEASDSQQANTNGLVSASTSPVGTTRSRWHQQRLPFFFLREDSSSVWLLDRLERFCGPHHRNFATWGGRSNLIWGQWIKSAASSSPLRAAVQDLFARKRPRETATCWAPWVLGLP</sequence>
<gene>
    <name evidence="2" type="ORF">HU200_038930</name>
</gene>
<evidence type="ECO:0000313" key="2">
    <source>
        <dbReference type="EMBL" id="KAF8693528.1"/>
    </source>
</evidence>
<evidence type="ECO:0000313" key="3">
    <source>
        <dbReference type="Proteomes" id="UP000636709"/>
    </source>
</evidence>
<proteinExistence type="predicted"/>
<name>A0A835EIV1_9POAL</name>
<reference evidence="2" key="1">
    <citation type="submission" date="2020-07" db="EMBL/GenBank/DDBJ databases">
        <title>Genome sequence and genetic diversity analysis of an under-domesticated orphan crop, white fonio (Digitaria exilis).</title>
        <authorList>
            <person name="Bennetzen J.L."/>
            <person name="Chen S."/>
            <person name="Ma X."/>
            <person name="Wang X."/>
            <person name="Yssel A.E.J."/>
            <person name="Chaluvadi S.R."/>
            <person name="Johnson M."/>
            <person name="Gangashetty P."/>
            <person name="Hamidou F."/>
            <person name="Sanogo M.D."/>
            <person name="Zwaenepoel A."/>
            <person name="Wallace J."/>
            <person name="Van De Peer Y."/>
            <person name="Van Deynze A."/>
        </authorList>
    </citation>
    <scope>NUCLEOTIDE SEQUENCE</scope>
    <source>
        <tissue evidence="2">Leaves</tissue>
    </source>
</reference>
<feature type="compositionally biased region" description="Polar residues" evidence="1">
    <location>
        <begin position="425"/>
        <end position="443"/>
    </location>
</feature>
<dbReference type="OrthoDB" id="1724443at2759"/>
<comment type="caution">
    <text evidence="2">The sequence shown here is derived from an EMBL/GenBank/DDBJ whole genome shotgun (WGS) entry which is preliminary data.</text>
</comment>